<dbReference type="GO" id="GO:0006508">
    <property type="term" value="P:proteolysis"/>
    <property type="evidence" value="ECO:0007669"/>
    <property type="project" value="UniProtKB-KW"/>
</dbReference>
<dbReference type="PRINTS" id="PR00834">
    <property type="entry name" value="PROTEASES2C"/>
</dbReference>
<evidence type="ECO:0000256" key="3">
    <source>
        <dbReference type="ARBA" id="ARBA00022801"/>
    </source>
</evidence>
<proteinExistence type="inferred from homology"/>
<feature type="signal peptide" evidence="5">
    <location>
        <begin position="1"/>
        <end position="24"/>
    </location>
</feature>
<accession>A0ABY5KLV5</accession>
<evidence type="ECO:0000256" key="5">
    <source>
        <dbReference type="SAM" id="SignalP"/>
    </source>
</evidence>
<keyword evidence="5" id="KW-0732">Signal</keyword>
<dbReference type="PROSITE" id="PS51257">
    <property type="entry name" value="PROKAR_LIPOPROTEIN"/>
    <property type="match status" value="1"/>
</dbReference>
<dbReference type="Gene3D" id="2.40.10.10">
    <property type="entry name" value="Trypsin-like serine proteases"/>
    <property type="match status" value="2"/>
</dbReference>
<evidence type="ECO:0000256" key="1">
    <source>
        <dbReference type="ARBA" id="ARBA00010541"/>
    </source>
</evidence>
<reference evidence="6 7" key="1">
    <citation type="submission" date="2022-07" db="EMBL/GenBank/DDBJ databases">
        <title>Novel species in genus cellulomonas.</title>
        <authorList>
            <person name="Ye L."/>
        </authorList>
    </citation>
    <scope>NUCLEOTIDE SEQUENCE [LARGE SCALE GENOMIC DNA]</scope>
    <source>
        <strain evidence="7">zg-B89</strain>
    </source>
</reference>
<comment type="similarity">
    <text evidence="1">Belongs to the peptidase S1C family.</text>
</comment>
<dbReference type="RefSeq" id="WP_227575224.1">
    <property type="nucleotide sequence ID" value="NZ_CP101987.1"/>
</dbReference>
<evidence type="ECO:0000256" key="2">
    <source>
        <dbReference type="ARBA" id="ARBA00022670"/>
    </source>
</evidence>
<evidence type="ECO:0000256" key="4">
    <source>
        <dbReference type="SAM" id="MobiDB-lite"/>
    </source>
</evidence>
<name>A0ABY5KLV5_9CELL</name>
<protein>
    <submittedName>
        <fullName evidence="6">Serine protease</fullName>
    </submittedName>
</protein>
<dbReference type="EMBL" id="CP101987">
    <property type="protein sequence ID" value="UUI71492.1"/>
    <property type="molecule type" value="Genomic_DNA"/>
</dbReference>
<feature type="region of interest" description="Disordered" evidence="4">
    <location>
        <begin position="249"/>
        <end position="297"/>
    </location>
</feature>
<dbReference type="GO" id="GO:0008233">
    <property type="term" value="F:peptidase activity"/>
    <property type="evidence" value="ECO:0007669"/>
    <property type="project" value="UniProtKB-KW"/>
</dbReference>
<keyword evidence="7" id="KW-1185">Reference proteome</keyword>
<keyword evidence="3" id="KW-0378">Hydrolase</keyword>
<dbReference type="Pfam" id="PF13365">
    <property type="entry name" value="Trypsin_2"/>
    <property type="match status" value="1"/>
</dbReference>
<evidence type="ECO:0000313" key="6">
    <source>
        <dbReference type="EMBL" id="UUI71492.1"/>
    </source>
</evidence>
<dbReference type="InterPro" id="IPR051201">
    <property type="entry name" value="Chloro_Bact_Ser_Proteases"/>
</dbReference>
<feature type="chain" id="PRO_5046289139" evidence="5">
    <location>
        <begin position="25"/>
        <end position="297"/>
    </location>
</feature>
<organism evidence="6 7">
    <name type="scientific">Cellulomonas xiejunii</name>
    <dbReference type="NCBI Taxonomy" id="2968083"/>
    <lineage>
        <taxon>Bacteria</taxon>
        <taxon>Bacillati</taxon>
        <taxon>Actinomycetota</taxon>
        <taxon>Actinomycetes</taxon>
        <taxon>Micrococcales</taxon>
        <taxon>Cellulomonadaceae</taxon>
        <taxon>Cellulomonas</taxon>
    </lineage>
</organism>
<evidence type="ECO:0000313" key="7">
    <source>
        <dbReference type="Proteomes" id="UP001316384"/>
    </source>
</evidence>
<dbReference type="Proteomes" id="UP001316384">
    <property type="component" value="Chromosome"/>
</dbReference>
<dbReference type="InterPro" id="IPR001940">
    <property type="entry name" value="Peptidase_S1C"/>
</dbReference>
<feature type="compositionally biased region" description="Low complexity" evidence="4">
    <location>
        <begin position="267"/>
        <end position="287"/>
    </location>
</feature>
<dbReference type="PANTHER" id="PTHR43343:SF3">
    <property type="entry name" value="PROTEASE DO-LIKE 8, CHLOROPLASTIC"/>
    <property type="match status" value="1"/>
</dbReference>
<dbReference type="SUPFAM" id="SSF50494">
    <property type="entry name" value="Trypsin-like serine proteases"/>
    <property type="match status" value="1"/>
</dbReference>
<keyword evidence="2 6" id="KW-0645">Protease</keyword>
<dbReference type="PANTHER" id="PTHR43343">
    <property type="entry name" value="PEPTIDASE S12"/>
    <property type="match status" value="1"/>
</dbReference>
<gene>
    <name evidence="6" type="ORF">NP048_17130</name>
</gene>
<sequence>MRSPVVPLATAVAMMLLVSTAACTGPATGGVVASSAPTTPPAPSPEPPSWERVFAAWSTGVARVASTSCDGTSAGSGWLVAPDTLVTAHHVVEGATAISLRFGADVVSGQTVAVDVEADLAAVCLSEDVPARALTLADEPAAVGTAVAALGDPHGAPLGMTQGAVAATNLRVNVEDEDRYGLFRTDAALNPGNSGGPILTVDGDVVGVAVAGTSGPGDGYAVGLETLQKFLRAKDAGTAATPTPVTCETAWDWTRSPPPRSSRRCRASTQTPRRSPRPCRSAPSRSTPGPPAPSGAC</sequence>
<dbReference type="InterPro" id="IPR043504">
    <property type="entry name" value="Peptidase_S1_PA_chymotrypsin"/>
</dbReference>
<feature type="compositionally biased region" description="Pro residues" evidence="4">
    <location>
        <begin position="288"/>
        <end position="297"/>
    </location>
</feature>
<dbReference type="InterPro" id="IPR009003">
    <property type="entry name" value="Peptidase_S1_PA"/>
</dbReference>